<proteinExistence type="predicted"/>
<evidence type="ECO:0000313" key="1">
    <source>
        <dbReference type="EMBL" id="SIS07728.1"/>
    </source>
</evidence>
<dbReference type="GeneID" id="43330909"/>
<gene>
    <name evidence="1" type="ORF">SAMN05421809_3736</name>
</gene>
<evidence type="ECO:0000313" key="2">
    <source>
        <dbReference type="Proteomes" id="UP000185687"/>
    </source>
</evidence>
<organism evidence="1 2">
    <name type="scientific">Natronorubrum daqingense</name>
    <dbReference type="NCBI Taxonomy" id="588898"/>
    <lineage>
        <taxon>Archaea</taxon>
        <taxon>Methanobacteriati</taxon>
        <taxon>Methanobacteriota</taxon>
        <taxon>Stenosarchaea group</taxon>
        <taxon>Halobacteria</taxon>
        <taxon>Halobacteriales</taxon>
        <taxon>Natrialbaceae</taxon>
        <taxon>Natronorubrum</taxon>
    </lineage>
</organism>
<keyword evidence="2" id="KW-1185">Reference proteome</keyword>
<dbReference type="OrthoDB" id="350347at2157"/>
<reference evidence="1 2" key="1">
    <citation type="submission" date="2017-01" db="EMBL/GenBank/DDBJ databases">
        <authorList>
            <person name="Mah S.A."/>
            <person name="Swanson W.J."/>
            <person name="Moy G.W."/>
            <person name="Vacquier V.D."/>
        </authorList>
    </citation>
    <scope>NUCLEOTIDE SEQUENCE [LARGE SCALE GENOMIC DNA]</scope>
    <source>
        <strain evidence="1 2">CGMCC 1.8909</strain>
    </source>
</reference>
<dbReference type="AlphaFoldDB" id="A0A1N7G5A4"/>
<dbReference type="EMBL" id="FTNP01000009">
    <property type="protein sequence ID" value="SIS07728.1"/>
    <property type="molecule type" value="Genomic_DNA"/>
</dbReference>
<accession>A0A1N7G5A4</accession>
<dbReference type="RefSeq" id="WP_157525033.1">
    <property type="nucleotide sequence ID" value="NZ_CP019330.1"/>
</dbReference>
<dbReference type="Proteomes" id="UP000185687">
    <property type="component" value="Unassembled WGS sequence"/>
</dbReference>
<protein>
    <submittedName>
        <fullName evidence="1">Uncharacterized protein</fullName>
    </submittedName>
</protein>
<sequence>MSLHECPRCGKEVATNSTSAGAFNLPPTLHCVHDEQAVEMEVVSEADLLEEAIVHE</sequence>
<name>A0A1N7G5A4_9EURY</name>